<dbReference type="Gene3D" id="1.10.630.10">
    <property type="entry name" value="Cytochrome P450"/>
    <property type="match status" value="1"/>
</dbReference>
<keyword evidence="7" id="KW-1133">Transmembrane helix</keyword>
<evidence type="ECO:0000256" key="5">
    <source>
        <dbReference type="PIRSR" id="PIRSR602403-1"/>
    </source>
</evidence>
<dbReference type="GO" id="GO:0005506">
    <property type="term" value="F:iron ion binding"/>
    <property type="evidence" value="ECO:0007669"/>
    <property type="project" value="InterPro"/>
</dbReference>
<evidence type="ECO:0000256" key="2">
    <source>
        <dbReference type="ARBA" id="ARBA00022617"/>
    </source>
</evidence>
<organism evidence="8 11">
    <name type="scientific">Cafeteria roenbergensis</name>
    <name type="common">Marine flagellate</name>
    <dbReference type="NCBI Taxonomy" id="33653"/>
    <lineage>
        <taxon>Eukaryota</taxon>
        <taxon>Sar</taxon>
        <taxon>Stramenopiles</taxon>
        <taxon>Bigyra</taxon>
        <taxon>Opalozoa</taxon>
        <taxon>Bicosoecida</taxon>
        <taxon>Cafeteriaceae</taxon>
        <taxon>Cafeteria</taxon>
    </lineage>
</organism>
<dbReference type="PANTHER" id="PTHR24304:SF2">
    <property type="entry name" value="24-HYDROXYCHOLESTEROL 7-ALPHA-HYDROXYLASE"/>
    <property type="match status" value="1"/>
</dbReference>
<evidence type="ECO:0000313" key="13">
    <source>
        <dbReference type="Proteomes" id="UP000325113"/>
    </source>
</evidence>
<dbReference type="GO" id="GO:0020037">
    <property type="term" value="F:heme binding"/>
    <property type="evidence" value="ECO:0007669"/>
    <property type="project" value="InterPro"/>
</dbReference>
<dbReference type="InterPro" id="IPR050529">
    <property type="entry name" value="CYP450_sterol_14alpha_dmase"/>
</dbReference>
<dbReference type="Pfam" id="PF00067">
    <property type="entry name" value="p450"/>
    <property type="match status" value="1"/>
</dbReference>
<feature type="transmembrane region" description="Helical" evidence="7">
    <location>
        <begin position="12"/>
        <end position="32"/>
    </location>
</feature>
<comment type="caution">
    <text evidence="8">The sequence shown here is derived from an EMBL/GenBank/DDBJ whole genome shotgun (WGS) entry which is preliminary data.</text>
</comment>
<evidence type="ECO:0008006" key="14">
    <source>
        <dbReference type="Google" id="ProtNLM"/>
    </source>
</evidence>
<evidence type="ECO:0000256" key="6">
    <source>
        <dbReference type="SAM" id="MobiDB-lite"/>
    </source>
</evidence>
<evidence type="ECO:0000256" key="4">
    <source>
        <dbReference type="ARBA" id="ARBA00023004"/>
    </source>
</evidence>
<feature type="binding site" description="axial binding residue" evidence="5">
    <location>
        <position position="452"/>
    </location>
    <ligand>
        <name>heme</name>
        <dbReference type="ChEBI" id="CHEBI:30413"/>
    </ligand>
    <ligandPart>
        <name>Fe</name>
        <dbReference type="ChEBI" id="CHEBI:18248"/>
    </ligandPart>
</feature>
<dbReference type="EMBL" id="VLTN01000046">
    <property type="protein sequence ID" value="KAA0149117.1"/>
    <property type="molecule type" value="Genomic_DNA"/>
</dbReference>
<dbReference type="OMA" id="HWFPFVG"/>
<keyword evidence="11" id="KW-1185">Reference proteome</keyword>
<evidence type="ECO:0000313" key="9">
    <source>
        <dbReference type="EMBL" id="KAA0158726.1"/>
    </source>
</evidence>
<keyword evidence="7" id="KW-0812">Transmembrane</keyword>
<evidence type="ECO:0000313" key="8">
    <source>
        <dbReference type="EMBL" id="KAA0149117.1"/>
    </source>
</evidence>
<dbReference type="InterPro" id="IPR002403">
    <property type="entry name" value="Cyt_P450_E_grp-IV"/>
</dbReference>
<keyword evidence="2 5" id="KW-0349">Heme</keyword>
<evidence type="ECO:0000256" key="3">
    <source>
        <dbReference type="ARBA" id="ARBA00022723"/>
    </source>
</evidence>
<comment type="cofactor">
    <cofactor evidence="5">
        <name>heme</name>
        <dbReference type="ChEBI" id="CHEBI:30413"/>
    </cofactor>
</comment>
<dbReference type="Proteomes" id="UP000323011">
    <property type="component" value="Unassembled WGS sequence"/>
</dbReference>
<dbReference type="EMBL" id="VLTL01000128">
    <property type="protein sequence ID" value="KAA0159496.1"/>
    <property type="molecule type" value="Genomic_DNA"/>
</dbReference>
<dbReference type="PRINTS" id="PR00465">
    <property type="entry name" value="EP450IV"/>
</dbReference>
<gene>
    <name evidence="10" type="ORF">FNF28_05853</name>
    <name evidence="8" type="ORF">FNF29_06205</name>
    <name evidence="9" type="ORF">FNF31_05252</name>
</gene>
<dbReference type="GO" id="GO:0016705">
    <property type="term" value="F:oxidoreductase activity, acting on paired donors, with incorporation or reduction of molecular oxygen"/>
    <property type="evidence" value="ECO:0007669"/>
    <property type="project" value="InterPro"/>
</dbReference>
<evidence type="ECO:0000313" key="11">
    <source>
        <dbReference type="Proteomes" id="UP000323011"/>
    </source>
</evidence>
<dbReference type="Proteomes" id="UP000325113">
    <property type="component" value="Unassembled WGS sequence"/>
</dbReference>
<dbReference type="CDD" id="cd11042">
    <property type="entry name" value="CYP51-like"/>
    <property type="match status" value="1"/>
</dbReference>
<dbReference type="PRINTS" id="PR00385">
    <property type="entry name" value="P450"/>
</dbReference>
<dbReference type="AlphaFoldDB" id="A0A5A8C8X2"/>
<feature type="compositionally biased region" description="Basic and acidic residues" evidence="6">
    <location>
        <begin position="411"/>
        <end position="427"/>
    </location>
</feature>
<dbReference type="InterPro" id="IPR001128">
    <property type="entry name" value="Cyt_P450"/>
</dbReference>
<dbReference type="EMBL" id="VLTM01000063">
    <property type="protein sequence ID" value="KAA0158726.1"/>
    <property type="molecule type" value="Genomic_DNA"/>
</dbReference>
<dbReference type="InterPro" id="IPR036396">
    <property type="entry name" value="Cyt_P450_sf"/>
</dbReference>
<evidence type="ECO:0000313" key="12">
    <source>
        <dbReference type="Proteomes" id="UP000324907"/>
    </source>
</evidence>
<dbReference type="PANTHER" id="PTHR24304">
    <property type="entry name" value="CYTOCHROME P450 FAMILY 7"/>
    <property type="match status" value="1"/>
</dbReference>
<evidence type="ECO:0000256" key="1">
    <source>
        <dbReference type="ARBA" id="ARBA00010617"/>
    </source>
</evidence>
<sequence length="507" mass="56209">MLDMSMLQQIGWVEASIAVVVAAILLIAIVTLSGGRPSDAPPMYTVGNLPFIGTFLEFAKNPVALVAQGYEKHGSCYSMNIFGQNMTFLLGPIAHDRFFSEDDRFLSQSEVYKFMTPVFGKGIVYDAPPKMMSSQMAFIKGALKGDALHRYVPIIVKEAEDYFEKHWKDGEIVDLHESMAELIILTASSCLMGTEVRETLFDKVASIFKRLDDGITPLSFFWPTAPIPAHWDRDAARADMGKIFSELVQKRRADPTSSKKYHDVLQVFVDSKYKDGSSTTEEQVCGLMVALLFAGQHTSSITTTWLTLLLSRNPASFAAVRKEVDAAWDSLAAEGGSELDFARVDALEELNRCFLETLRLYPPLVMLMRKVMGKPLKVGKYNVPVGDIVVASPQVSHRLPEGPDQVFTKPDTFDPDRFKEGREEHKGRPSGLGETGKSVKNFIGFGGGHHSCRGEQFARVQAKAVLSVMLRDWEIEPVGPMPKPNFAAIVVGPDVGTPIRVRRRARK</sequence>
<dbReference type="SUPFAM" id="SSF48264">
    <property type="entry name" value="Cytochrome P450"/>
    <property type="match status" value="1"/>
</dbReference>
<keyword evidence="3 5" id="KW-0479">Metal-binding</keyword>
<name>A0A5A8C8X2_CAFRO</name>
<proteinExistence type="inferred from homology"/>
<dbReference type="Proteomes" id="UP000324907">
    <property type="component" value="Unassembled WGS sequence"/>
</dbReference>
<comment type="similarity">
    <text evidence="1">Belongs to the cytochrome P450 family.</text>
</comment>
<keyword evidence="4 5" id="KW-0408">Iron</keyword>
<protein>
    <recommendedName>
        <fullName evidence="14">Cytochrome P450</fullName>
    </recommendedName>
</protein>
<evidence type="ECO:0000256" key="7">
    <source>
        <dbReference type="SAM" id="Phobius"/>
    </source>
</evidence>
<evidence type="ECO:0000313" key="10">
    <source>
        <dbReference type="EMBL" id="KAA0159496.1"/>
    </source>
</evidence>
<keyword evidence="7" id="KW-0472">Membrane</keyword>
<feature type="region of interest" description="Disordered" evidence="6">
    <location>
        <begin position="399"/>
        <end position="433"/>
    </location>
</feature>
<accession>A0A5A8C8X2</accession>
<dbReference type="GO" id="GO:0004497">
    <property type="term" value="F:monooxygenase activity"/>
    <property type="evidence" value="ECO:0007669"/>
    <property type="project" value="InterPro"/>
</dbReference>
<reference evidence="11 12" key="1">
    <citation type="submission" date="2019-07" db="EMBL/GenBank/DDBJ databases">
        <title>Genomes of Cafeteria roenbergensis.</title>
        <authorList>
            <person name="Fischer M.G."/>
            <person name="Hackl T."/>
            <person name="Roman M."/>
        </authorList>
    </citation>
    <scope>NUCLEOTIDE SEQUENCE [LARGE SCALE GENOMIC DNA]</scope>
    <source>
        <strain evidence="8 11">BVI</strain>
        <strain evidence="9 13">Cflag</strain>
        <strain evidence="10 12">RCC970-E3</strain>
    </source>
</reference>